<dbReference type="PANTHER" id="PTHR11527">
    <property type="entry name" value="HEAT-SHOCK PROTEIN 20 FAMILY MEMBER"/>
    <property type="match status" value="1"/>
</dbReference>
<dbReference type="Proteomes" id="UP001595378">
    <property type="component" value="Unassembled WGS sequence"/>
</dbReference>
<evidence type="ECO:0000256" key="2">
    <source>
        <dbReference type="RuleBase" id="RU003616"/>
    </source>
</evidence>
<dbReference type="EMBL" id="JBHRSU010000035">
    <property type="protein sequence ID" value="MFC3101694.1"/>
    <property type="molecule type" value="Genomic_DNA"/>
</dbReference>
<dbReference type="InterPro" id="IPR002068">
    <property type="entry name" value="A-crystallin/Hsp20_dom"/>
</dbReference>
<protein>
    <submittedName>
        <fullName evidence="4">Hsp20/alpha crystallin family protein</fullName>
    </submittedName>
</protein>
<dbReference type="CDD" id="cd06464">
    <property type="entry name" value="ACD_sHsps-like"/>
    <property type="match status" value="1"/>
</dbReference>
<comment type="caution">
    <text evidence="4">The sequence shown here is derived from an EMBL/GenBank/DDBJ whole genome shotgun (WGS) entry which is preliminary data.</text>
</comment>
<evidence type="ECO:0000313" key="4">
    <source>
        <dbReference type="EMBL" id="MFC3101694.1"/>
    </source>
</evidence>
<gene>
    <name evidence="4" type="ORF">ACFODK_12420</name>
</gene>
<dbReference type="Gene3D" id="2.60.40.790">
    <property type="match status" value="1"/>
</dbReference>
<name>A0ABV7EG52_9SPHN</name>
<comment type="similarity">
    <text evidence="1 2">Belongs to the small heat shock protein (HSP20) family.</text>
</comment>
<proteinExistence type="inferred from homology"/>
<dbReference type="InterPro" id="IPR031107">
    <property type="entry name" value="Small_HSP"/>
</dbReference>
<dbReference type="SUPFAM" id="SSF49764">
    <property type="entry name" value="HSP20-like chaperones"/>
    <property type="match status" value="1"/>
</dbReference>
<evidence type="ECO:0000256" key="1">
    <source>
        <dbReference type="PROSITE-ProRule" id="PRU00285"/>
    </source>
</evidence>
<evidence type="ECO:0000313" key="5">
    <source>
        <dbReference type="Proteomes" id="UP001595378"/>
    </source>
</evidence>
<evidence type="ECO:0000259" key="3">
    <source>
        <dbReference type="PROSITE" id="PS01031"/>
    </source>
</evidence>
<reference evidence="5" key="1">
    <citation type="journal article" date="2019" name="Int. J. Syst. Evol. Microbiol.">
        <title>The Global Catalogue of Microorganisms (GCM) 10K type strain sequencing project: providing services to taxonomists for standard genome sequencing and annotation.</title>
        <authorList>
            <consortium name="The Broad Institute Genomics Platform"/>
            <consortium name="The Broad Institute Genome Sequencing Center for Infectious Disease"/>
            <person name="Wu L."/>
            <person name="Ma J."/>
        </authorList>
    </citation>
    <scope>NUCLEOTIDE SEQUENCE [LARGE SCALE GENOMIC DNA]</scope>
    <source>
        <strain evidence="5">KCTC 52606</strain>
    </source>
</reference>
<dbReference type="RefSeq" id="WP_336918882.1">
    <property type="nucleotide sequence ID" value="NZ_JBANRN010000006.1"/>
</dbReference>
<accession>A0ABV7EG52</accession>
<sequence>MFYRTALYPADPFAVMRRLSDSLDRMTARATSPFPPVNIWQNGEAAAITAELPGVEPGDIDIEVKDNILTLSGERKAPEHPEGASWHRRERAFGRFTRAIRLPFRLDPEKVEARFANGVLRIAVARPDEDKPRRIAIKAA</sequence>
<feature type="domain" description="SHSP" evidence="3">
    <location>
        <begin position="28"/>
        <end position="140"/>
    </location>
</feature>
<keyword evidence="5" id="KW-1185">Reference proteome</keyword>
<dbReference type="InterPro" id="IPR008978">
    <property type="entry name" value="HSP20-like_chaperone"/>
</dbReference>
<dbReference type="PROSITE" id="PS01031">
    <property type="entry name" value="SHSP"/>
    <property type="match status" value="1"/>
</dbReference>
<organism evidence="4 5">
    <name type="scientific">Alteraurantiacibacter lauratis</name>
    <dbReference type="NCBI Taxonomy" id="2054627"/>
    <lineage>
        <taxon>Bacteria</taxon>
        <taxon>Pseudomonadati</taxon>
        <taxon>Pseudomonadota</taxon>
        <taxon>Alphaproteobacteria</taxon>
        <taxon>Sphingomonadales</taxon>
        <taxon>Erythrobacteraceae</taxon>
        <taxon>Alteraurantiacibacter</taxon>
    </lineage>
</organism>
<dbReference type="Pfam" id="PF00011">
    <property type="entry name" value="HSP20"/>
    <property type="match status" value="1"/>
</dbReference>